<comment type="caution">
    <text evidence="5">The sequence shown here is derived from an EMBL/GenBank/DDBJ whole genome shotgun (WGS) entry which is preliminary data.</text>
</comment>
<dbReference type="GO" id="GO:0000145">
    <property type="term" value="C:exocyst"/>
    <property type="evidence" value="ECO:0007669"/>
    <property type="project" value="InterPro"/>
</dbReference>
<evidence type="ECO:0000256" key="3">
    <source>
        <dbReference type="ARBA" id="ARBA00022483"/>
    </source>
</evidence>
<dbReference type="GO" id="GO:0008104">
    <property type="term" value="P:intracellular protein localization"/>
    <property type="evidence" value="ECO:0007669"/>
    <property type="project" value="TreeGrafter"/>
</dbReference>
<dbReference type="GO" id="GO:0006887">
    <property type="term" value="P:exocytosis"/>
    <property type="evidence" value="ECO:0007669"/>
    <property type="project" value="UniProtKB-KW"/>
</dbReference>
<accession>A0A843TIV0</accession>
<keyword evidence="2" id="KW-0813">Transport</keyword>
<dbReference type="PANTHER" id="PTHR21426">
    <property type="entry name" value="EXOCYST COMPLEX COMPONENT 8"/>
    <property type="match status" value="1"/>
</dbReference>
<evidence type="ECO:0000259" key="4">
    <source>
        <dbReference type="Pfam" id="PF16528"/>
    </source>
</evidence>
<evidence type="ECO:0000313" key="6">
    <source>
        <dbReference type="Proteomes" id="UP000652761"/>
    </source>
</evidence>
<dbReference type="PANTHER" id="PTHR21426:SF13">
    <property type="entry name" value="OS08G0566700 PROTEIN"/>
    <property type="match status" value="1"/>
</dbReference>
<evidence type="ECO:0000313" key="5">
    <source>
        <dbReference type="EMBL" id="MQL71688.1"/>
    </source>
</evidence>
<protein>
    <recommendedName>
        <fullName evidence="4">Exocyst component Exo84 C-terminal domain-containing protein</fullName>
    </recommendedName>
</protein>
<dbReference type="InterPro" id="IPR016159">
    <property type="entry name" value="Cullin_repeat-like_dom_sf"/>
</dbReference>
<evidence type="ECO:0000256" key="2">
    <source>
        <dbReference type="ARBA" id="ARBA00022448"/>
    </source>
</evidence>
<sequence length="724" mass="82075">MCRVLKEVGDVESELLELKRHVSDQKRLVKDLTERFFNGTFSEDLLESKLESDLEVEDHLLISEPHIRCFSILEKLDVLYLDQQFEGALDILETEETILQKVDLQGDVISAENFASCRSALSEWRTRLADQLASMAGHPRVNAPELQKSLVLICRLGESSRANSLLIQFYHLRLVKRLRDLQQCSKSLLSQLYMVELVKTTFSVISQAARSFVMLSGETSAYSSEFILWATEEIKMFTHYFDAYIKSSYEKNTGLRLAVESMRCAFYHCSLLESERLVLHPYLIQSVRPCMEEAYHMHVDYLRSAIRVFTATDTWVLGKFIVPGITRDTASLAGDGGKLEYSLLTSSGRKFANLEDISPLCSLQMGNSILKGLADLFTEYIKILECAIPRCGSSVEEGSVRVNTAQKLSQQLSLLANAWTLVDYFFSVAKCISEDVKASSDEQIPDTYGAPRHEEPDKWNFSIQDAADHLGLFICQQLVDRYISAVSECRTSSESYSDILDLATSPESPMPSSEFQMLFQQLRQLEKNSKSVFGGADERVKKLLDGLVDSLVAATSHNNKLWRYNEHSSPTRKSIWFEQIVLDMHFLVEIARFGGHLSDRLMEATRSLMVNIQNTFLHASSDISAVPDVSWASRYAKSAIQKLVEQEATQLEWEKEHMNASEEEFVYQTAPASEEQDFTLREDFDAFEQSSHLDLRFVPQVELTMEELSESDGNKLSSTGLVIV</sequence>
<comment type="similarity">
    <text evidence="1">Belongs to the EXO84 family.</text>
</comment>
<reference evidence="5" key="1">
    <citation type="submission" date="2017-07" db="EMBL/GenBank/DDBJ databases">
        <title>Taro Niue Genome Assembly and Annotation.</title>
        <authorList>
            <person name="Atibalentja N."/>
            <person name="Keating K."/>
            <person name="Fields C.J."/>
        </authorList>
    </citation>
    <scope>NUCLEOTIDE SEQUENCE</scope>
    <source>
        <strain evidence="5">Niue_2</strain>
        <tissue evidence="5">Leaf</tissue>
    </source>
</reference>
<dbReference type="OrthoDB" id="642193at2759"/>
<feature type="domain" description="Exocyst component Exo84 C-terminal" evidence="4">
    <location>
        <begin position="72"/>
        <end position="273"/>
    </location>
</feature>
<name>A0A843TIV0_COLES</name>
<keyword evidence="6" id="KW-1185">Reference proteome</keyword>
<gene>
    <name evidence="5" type="ORF">Taro_003987</name>
</gene>
<dbReference type="AlphaFoldDB" id="A0A843TIV0"/>
<dbReference type="EMBL" id="NMUH01000106">
    <property type="protein sequence ID" value="MQL71688.1"/>
    <property type="molecule type" value="Genomic_DNA"/>
</dbReference>
<dbReference type="SUPFAM" id="SSF74788">
    <property type="entry name" value="Cullin repeat-like"/>
    <property type="match status" value="1"/>
</dbReference>
<dbReference type="Proteomes" id="UP000652761">
    <property type="component" value="Unassembled WGS sequence"/>
</dbReference>
<keyword evidence="3" id="KW-0268">Exocytosis</keyword>
<proteinExistence type="inferred from homology"/>
<dbReference type="InterPro" id="IPR032403">
    <property type="entry name" value="Exo84_C"/>
</dbReference>
<evidence type="ECO:0000256" key="1">
    <source>
        <dbReference type="ARBA" id="ARBA00007210"/>
    </source>
</evidence>
<dbReference type="InterPro" id="IPR033961">
    <property type="entry name" value="Exo84"/>
</dbReference>
<organism evidence="5 6">
    <name type="scientific">Colocasia esculenta</name>
    <name type="common">Wild taro</name>
    <name type="synonym">Arum esculentum</name>
    <dbReference type="NCBI Taxonomy" id="4460"/>
    <lineage>
        <taxon>Eukaryota</taxon>
        <taxon>Viridiplantae</taxon>
        <taxon>Streptophyta</taxon>
        <taxon>Embryophyta</taxon>
        <taxon>Tracheophyta</taxon>
        <taxon>Spermatophyta</taxon>
        <taxon>Magnoliopsida</taxon>
        <taxon>Liliopsida</taxon>
        <taxon>Araceae</taxon>
        <taxon>Aroideae</taxon>
        <taxon>Colocasieae</taxon>
        <taxon>Colocasia</taxon>
    </lineage>
</organism>
<dbReference type="Pfam" id="PF16528">
    <property type="entry name" value="Exo84_C"/>
    <property type="match status" value="1"/>
</dbReference>
<dbReference type="GO" id="GO:0006893">
    <property type="term" value="P:Golgi to plasma membrane transport"/>
    <property type="evidence" value="ECO:0007669"/>
    <property type="project" value="TreeGrafter"/>
</dbReference>